<dbReference type="GO" id="GO:0071732">
    <property type="term" value="P:cellular response to nitric oxide"/>
    <property type="evidence" value="ECO:0007669"/>
    <property type="project" value="UniProtKB-ARBA"/>
</dbReference>
<dbReference type="PROSITE" id="PS50887">
    <property type="entry name" value="GGDEF"/>
    <property type="match status" value="1"/>
</dbReference>
<dbReference type="AlphaFoldDB" id="A0A919AJQ9"/>
<dbReference type="SUPFAM" id="SSF141868">
    <property type="entry name" value="EAL domain-like"/>
    <property type="match status" value="1"/>
</dbReference>
<keyword evidence="2" id="KW-0472">Membrane</keyword>
<feature type="transmembrane region" description="Helical" evidence="2">
    <location>
        <begin position="49"/>
        <end position="71"/>
    </location>
</feature>
<evidence type="ECO:0000313" key="6">
    <source>
        <dbReference type="EMBL" id="GHF13004.1"/>
    </source>
</evidence>
<comment type="catalytic activity">
    <reaction evidence="1">
        <text>3',3'-c-di-GMP + H2O = 5'-phosphoguanylyl(3'-&gt;5')guanosine + H(+)</text>
        <dbReference type="Rhea" id="RHEA:24902"/>
        <dbReference type="ChEBI" id="CHEBI:15377"/>
        <dbReference type="ChEBI" id="CHEBI:15378"/>
        <dbReference type="ChEBI" id="CHEBI:58754"/>
        <dbReference type="ChEBI" id="CHEBI:58805"/>
        <dbReference type="EC" id="3.1.4.52"/>
    </reaction>
    <physiologicalReaction direction="left-to-right" evidence="1">
        <dbReference type="Rhea" id="RHEA:24903"/>
    </physiologicalReaction>
</comment>
<dbReference type="Pfam" id="PF12860">
    <property type="entry name" value="PAS_7"/>
    <property type="match status" value="1"/>
</dbReference>
<gene>
    <name evidence="6" type="ORF">GCM10017044_03730</name>
</gene>
<evidence type="ECO:0000256" key="1">
    <source>
        <dbReference type="ARBA" id="ARBA00051114"/>
    </source>
</evidence>
<feature type="domain" description="PAS" evidence="3">
    <location>
        <begin position="207"/>
        <end position="259"/>
    </location>
</feature>
<feature type="transmembrane region" description="Helical" evidence="2">
    <location>
        <begin position="151"/>
        <end position="177"/>
    </location>
</feature>
<feature type="transmembrane region" description="Helical" evidence="2">
    <location>
        <begin position="21"/>
        <end position="43"/>
    </location>
</feature>
<dbReference type="Pfam" id="PF00990">
    <property type="entry name" value="GGDEF"/>
    <property type="match status" value="1"/>
</dbReference>
<name>A0A919AJQ9_9PROT</name>
<dbReference type="PROSITE" id="PS50112">
    <property type="entry name" value="PAS"/>
    <property type="match status" value="1"/>
</dbReference>
<dbReference type="Gene3D" id="3.30.70.270">
    <property type="match status" value="1"/>
</dbReference>
<dbReference type="InterPro" id="IPR000014">
    <property type="entry name" value="PAS"/>
</dbReference>
<dbReference type="InterPro" id="IPR000160">
    <property type="entry name" value="GGDEF_dom"/>
</dbReference>
<dbReference type="SUPFAM" id="SSF55785">
    <property type="entry name" value="PYP-like sensor domain (PAS domain)"/>
    <property type="match status" value="1"/>
</dbReference>
<proteinExistence type="predicted"/>
<dbReference type="PROSITE" id="PS50883">
    <property type="entry name" value="EAL"/>
    <property type="match status" value="1"/>
</dbReference>
<keyword evidence="2" id="KW-1133">Transmembrane helix</keyword>
<dbReference type="GO" id="GO:0071111">
    <property type="term" value="F:cyclic-guanylate-specific phosphodiesterase activity"/>
    <property type="evidence" value="ECO:0007669"/>
    <property type="project" value="UniProtKB-EC"/>
</dbReference>
<reference evidence="6" key="1">
    <citation type="journal article" date="2014" name="Int. J. Syst. Evol. Microbiol.">
        <title>Complete genome sequence of Corynebacterium casei LMG S-19264T (=DSM 44701T), isolated from a smear-ripened cheese.</title>
        <authorList>
            <consortium name="US DOE Joint Genome Institute (JGI-PGF)"/>
            <person name="Walter F."/>
            <person name="Albersmeier A."/>
            <person name="Kalinowski J."/>
            <person name="Ruckert C."/>
        </authorList>
    </citation>
    <scope>NUCLEOTIDE SEQUENCE</scope>
    <source>
        <strain evidence="6">KCTC 42590</strain>
    </source>
</reference>
<feature type="domain" description="EAL" evidence="4">
    <location>
        <begin position="510"/>
        <end position="764"/>
    </location>
</feature>
<dbReference type="SMART" id="SM00267">
    <property type="entry name" value="GGDEF"/>
    <property type="match status" value="1"/>
</dbReference>
<accession>A0A919AJQ9</accession>
<dbReference type="Gene3D" id="3.20.20.450">
    <property type="entry name" value="EAL domain"/>
    <property type="match status" value="1"/>
</dbReference>
<dbReference type="Pfam" id="PF00563">
    <property type="entry name" value="EAL"/>
    <property type="match status" value="1"/>
</dbReference>
<evidence type="ECO:0000259" key="5">
    <source>
        <dbReference type="PROSITE" id="PS50887"/>
    </source>
</evidence>
<evidence type="ECO:0000259" key="3">
    <source>
        <dbReference type="PROSITE" id="PS50112"/>
    </source>
</evidence>
<dbReference type="PANTHER" id="PTHR44757:SF2">
    <property type="entry name" value="BIOFILM ARCHITECTURE MAINTENANCE PROTEIN MBAA"/>
    <property type="match status" value="1"/>
</dbReference>
<feature type="domain" description="GGDEF" evidence="5">
    <location>
        <begin position="368"/>
        <end position="501"/>
    </location>
</feature>
<dbReference type="PANTHER" id="PTHR44757">
    <property type="entry name" value="DIGUANYLATE CYCLASE DGCP"/>
    <property type="match status" value="1"/>
</dbReference>
<organism evidence="6 7">
    <name type="scientific">Kordiimonas sediminis</name>
    <dbReference type="NCBI Taxonomy" id="1735581"/>
    <lineage>
        <taxon>Bacteria</taxon>
        <taxon>Pseudomonadati</taxon>
        <taxon>Pseudomonadota</taxon>
        <taxon>Alphaproteobacteria</taxon>
        <taxon>Kordiimonadales</taxon>
        <taxon>Kordiimonadaceae</taxon>
        <taxon>Kordiimonas</taxon>
    </lineage>
</organism>
<dbReference type="InterPro" id="IPR043128">
    <property type="entry name" value="Rev_trsase/Diguanyl_cyclase"/>
</dbReference>
<keyword evidence="7" id="KW-1185">Reference proteome</keyword>
<evidence type="ECO:0000313" key="7">
    <source>
        <dbReference type="Proteomes" id="UP000630923"/>
    </source>
</evidence>
<dbReference type="InterPro" id="IPR035965">
    <property type="entry name" value="PAS-like_dom_sf"/>
</dbReference>
<reference evidence="6" key="2">
    <citation type="submission" date="2020-09" db="EMBL/GenBank/DDBJ databases">
        <authorList>
            <person name="Sun Q."/>
            <person name="Kim S."/>
        </authorList>
    </citation>
    <scope>NUCLEOTIDE SEQUENCE</scope>
    <source>
        <strain evidence="6">KCTC 42590</strain>
    </source>
</reference>
<dbReference type="InterPro" id="IPR001633">
    <property type="entry name" value="EAL_dom"/>
</dbReference>
<feature type="transmembrane region" description="Helical" evidence="2">
    <location>
        <begin position="110"/>
        <end position="130"/>
    </location>
</feature>
<dbReference type="RefSeq" id="WP_191249857.1">
    <property type="nucleotide sequence ID" value="NZ_BNCI01000001.1"/>
</dbReference>
<dbReference type="InterPro" id="IPR052155">
    <property type="entry name" value="Biofilm_reg_signaling"/>
</dbReference>
<keyword evidence="2" id="KW-0812">Transmembrane</keyword>
<dbReference type="EMBL" id="BNCI01000001">
    <property type="protein sequence ID" value="GHF13004.1"/>
    <property type="molecule type" value="Genomic_DNA"/>
</dbReference>
<dbReference type="CDD" id="cd01948">
    <property type="entry name" value="EAL"/>
    <property type="match status" value="1"/>
</dbReference>
<dbReference type="SUPFAM" id="SSF55073">
    <property type="entry name" value="Nucleotide cyclase"/>
    <property type="match status" value="1"/>
</dbReference>
<dbReference type="FunFam" id="3.30.70.270:FF:000001">
    <property type="entry name" value="Diguanylate cyclase domain protein"/>
    <property type="match status" value="1"/>
</dbReference>
<dbReference type="InterPro" id="IPR035919">
    <property type="entry name" value="EAL_sf"/>
</dbReference>
<evidence type="ECO:0000259" key="4">
    <source>
        <dbReference type="PROSITE" id="PS50883"/>
    </source>
</evidence>
<feature type="transmembrane region" description="Helical" evidence="2">
    <location>
        <begin position="83"/>
        <end position="104"/>
    </location>
</feature>
<dbReference type="Proteomes" id="UP000630923">
    <property type="component" value="Unassembled WGS sequence"/>
</dbReference>
<dbReference type="SMART" id="SM00052">
    <property type="entry name" value="EAL"/>
    <property type="match status" value="1"/>
</dbReference>
<protein>
    <submittedName>
        <fullName evidence="6">Bifunctional diguanylate cyclase/phosphodiesterase</fullName>
    </submittedName>
</protein>
<evidence type="ECO:0000256" key="2">
    <source>
        <dbReference type="SAM" id="Phobius"/>
    </source>
</evidence>
<dbReference type="FunFam" id="3.20.20.450:FF:000001">
    <property type="entry name" value="Cyclic di-GMP phosphodiesterase yahA"/>
    <property type="match status" value="1"/>
</dbReference>
<dbReference type="CDD" id="cd01949">
    <property type="entry name" value="GGDEF"/>
    <property type="match status" value="1"/>
</dbReference>
<dbReference type="InterPro" id="IPR029787">
    <property type="entry name" value="Nucleotide_cyclase"/>
</dbReference>
<dbReference type="NCBIfam" id="TIGR00254">
    <property type="entry name" value="GGDEF"/>
    <property type="match status" value="1"/>
</dbReference>
<dbReference type="Gene3D" id="3.30.450.20">
    <property type="entry name" value="PAS domain"/>
    <property type="match status" value="1"/>
</dbReference>
<sequence length="767" mass="86026">MGSQKHTEDILREQISMLYQGGKVSVPVNIITSLILAALSWPALDHTSLIIWASAMVMLSILRLFSCFLYFSQPRLFSTHGWANTFVAGSVLTGLLWGSIIFLFPHQSTLSPYLLIVVIFIAGMTAGATSTSGTYFKASAGFVVPATAPPIAYFSMGSTSVELAISIVLIVYTAMLLRTSQTSDKTIHGFLEQRRLNRAQAAELHEQQELLQSVLDTIEVGVVVFDRDMKLTLWNNALTRYLNISPNWLKTKPTMEDFIRLNAENGDFGQGDIEELVRSRMKRFDDPQNITPHRFERTRPTGTRLEIMGNPMPEGGVVTTYTDVTERFLRLEKIRLLADHDSLTGLVNRPVFERRLRHAIASAKRSGNMVSIFYLDLDHFKDINDTMGHPTGDQLLKQVATRLKKTARETDTVARLGGDEFAIIGTHHSNVHDVYRFAERILDILSEPVEIGEQIVHTGASIGATIFPLDNSTPVELFSHADMALYKAKEAGRDRFALFDSHMNDELQDRKRIETELRHAIHNNEFVLYYQPQIDFETKAVIGAEALLRWQHPERGIVAPDLFLPIAETNRLINPIGNWVIEEACAFTNRINGAKSENFKVSINLSAVQFRSEGLQSFIMETMTKSGVTADQIELEITESMVITNVEDAIKTLRRFQSLGISVAIDDFGTGYSSMAYLKDFSANVLKIDRSFVSEANKRDENRKIIAGIISLGHSLGMQIVAEGVEDADQESLLQSLKCDFAQGYYYGRPMPEADFLTYLEERSSQT</sequence>
<comment type="caution">
    <text evidence="6">The sequence shown here is derived from an EMBL/GenBank/DDBJ whole genome shotgun (WGS) entry which is preliminary data.</text>
</comment>